<sequence>MPFPVHSGALDVRSFCKLYDVGRSKVFELLASRELQAKRFGGKVLISAAEAERWFNSLPERN</sequence>
<dbReference type="RefSeq" id="WP_249916162.1">
    <property type="nucleotide sequence ID" value="NZ_JAMGBB010000001.1"/>
</dbReference>
<organism evidence="1 2">
    <name type="scientific">Sphingomonas brevis</name>
    <dbReference type="NCBI Taxonomy" id="2908206"/>
    <lineage>
        <taxon>Bacteria</taxon>
        <taxon>Pseudomonadati</taxon>
        <taxon>Pseudomonadota</taxon>
        <taxon>Alphaproteobacteria</taxon>
        <taxon>Sphingomonadales</taxon>
        <taxon>Sphingomonadaceae</taxon>
        <taxon>Sphingomonas</taxon>
    </lineage>
</organism>
<evidence type="ECO:0000313" key="2">
    <source>
        <dbReference type="Proteomes" id="UP001165383"/>
    </source>
</evidence>
<protein>
    <recommendedName>
        <fullName evidence="3">Helix-turn-helix domain-containing protein</fullName>
    </recommendedName>
</protein>
<gene>
    <name evidence="1" type="ORF">LZ518_11725</name>
</gene>
<comment type="caution">
    <text evidence="1">The sequence shown here is derived from an EMBL/GenBank/DDBJ whole genome shotgun (WGS) entry which is preliminary data.</text>
</comment>
<reference evidence="1" key="1">
    <citation type="submission" date="2022-05" db="EMBL/GenBank/DDBJ databases">
        <authorList>
            <person name="Jo J.-H."/>
            <person name="Im W.-T."/>
        </authorList>
    </citation>
    <scope>NUCLEOTIDE SEQUENCE</scope>
    <source>
        <strain evidence="1">RB56-2</strain>
    </source>
</reference>
<evidence type="ECO:0000313" key="1">
    <source>
        <dbReference type="EMBL" id="MCL6741796.1"/>
    </source>
</evidence>
<dbReference type="Proteomes" id="UP001165383">
    <property type="component" value="Unassembled WGS sequence"/>
</dbReference>
<accession>A0ABT0SBK8</accession>
<dbReference type="EMBL" id="JAMGBB010000001">
    <property type="protein sequence ID" value="MCL6741796.1"/>
    <property type="molecule type" value="Genomic_DNA"/>
</dbReference>
<name>A0ABT0SBK8_9SPHN</name>
<evidence type="ECO:0008006" key="3">
    <source>
        <dbReference type="Google" id="ProtNLM"/>
    </source>
</evidence>
<keyword evidence="2" id="KW-1185">Reference proteome</keyword>
<proteinExistence type="predicted"/>